<dbReference type="OrthoDB" id="518026at2"/>
<dbReference type="STRING" id="485913.Krac_5368"/>
<proteinExistence type="predicted"/>
<gene>
    <name evidence="2" type="ORF">Krac_5368</name>
</gene>
<reference evidence="2 3" key="1">
    <citation type="journal article" date="2011" name="Stand. Genomic Sci.">
        <title>Non-contiguous finished genome sequence and contextual data of the filamentous soil bacterium Ktedonobacter racemifer type strain (SOSP1-21).</title>
        <authorList>
            <person name="Chang Y.J."/>
            <person name="Land M."/>
            <person name="Hauser L."/>
            <person name="Chertkov O."/>
            <person name="Del Rio T.G."/>
            <person name="Nolan M."/>
            <person name="Copeland A."/>
            <person name="Tice H."/>
            <person name="Cheng J.F."/>
            <person name="Lucas S."/>
            <person name="Han C."/>
            <person name="Goodwin L."/>
            <person name="Pitluck S."/>
            <person name="Ivanova N."/>
            <person name="Ovchinikova G."/>
            <person name="Pati A."/>
            <person name="Chen A."/>
            <person name="Palaniappan K."/>
            <person name="Mavromatis K."/>
            <person name="Liolios K."/>
            <person name="Brettin T."/>
            <person name="Fiebig A."/>
            <person name="Rohde M."/>
            <person name="Abt B."/>
            <person name="Goker M."/>
            <person name="Detter J.C."/>
            <person name="Woyke T."/>
            <person name="Bristow J."/>
            <person name="Eisen J.A."/>
            <person name="Markowitz V."/>
            <person name="Hugenholtz P."/>
            <person name="Kyrpides N.C."/>
            <person name="Klenk H.P."/>
            <person name="Lapidus A."/>
        </authorList>
    </citation>
    <scope>NUCLEOTIDE SEQUENCE [LARGE SCALE GENOMIC DNA]</scope>
    <source>
        <strain evidence="3">DSM 44963</strain>
    </source>
</reference>
<feature type="transmembrane region" description="Helical" evidence="1">
    <location>
        <begin position="33"/>
        <end position="56"/>
    </location>
</feature>
<dbReference type="Pfam" id="PF20226">
    <property type="entry name" value="DUF6585"/>
    <property type="match status" value="1"/>
</dbReference>
<keyword evidence="1" id="KW-1133">Transmembrane helix</keyword>
<dbReference type="Proteomes" id="UP000004508">
    <property type="component" value="Unassembled WGS sequence"/>
</dbReference>
<accession>D6TVV4</accession>
<sequence length="268" mass="30029">MQASSSITNDPLLLGSQYELGDLRATYKPSTTCMIIVLAIFVAMGVLAILFSMAFAFTMNSFFPLIVTAIGLIFVIFPGVGIVQTYRNRVLRVFVYDAGLLYLGRTSTQVVRWQNIQVVWHNVIVQTHTSTDGEGHTSTSTTYKHIYILTLNDGVTLKLDETFAKLRELGKTIEVETAPLLFPMAMSTYQAYQTVQFGPLSLTPHALYHRNNMLPWNELKSINIDESHGSIVIKKHGKLFRWASVSLGDVPNVEVFRMLVQHITGTRP</sequence>
<dbReference type="InParanoid" id="D6TVV4"/>
<dbReference type="InterPro" id="IPR046492">
    <property type="entry name" value="DUF6585"/>
</dbReference>
<keyword evidence="1" id="KW-0472">Membrane</keyword>
<keyword evidence="3" id="KW-1185">Reference proteome</keyword>
<evidence type="ECO:0000313" key="2">
    <source>
        <dbReference type="EMBL" id="EFH84337.1"/>
    </source>
</evidence>
<dbReference type="EMBL" id="ADVG01000003">
    <property type="protein sequence ID" value="EFH84337.1"/>
    <property type="molecule type" value="Genomic_DNA"/>
</dbReference>
<name>D6TVV4_KTERA</name>
<dbReference type="RefSeq" id="WP_007915775.1">
    <property type="nucleotide sequence ID" value="NZ_ADVG01000003.1"/>
</dbReference>
<dbReference type="AlphaFoldDB" id="D6TVV4"/>
<protein>
    <submittedName>
        <fullName evidence="2">Uncharacterized protein</fullName>
    </submittedName>
</protein>
<keyword evidence="1" id="KW-0812">Transmembrane</keyword>
<evidence type="ECO:0000313" key="3">
    <source>
        <dbReference type="Proteomes" id="UP000004508"/>
    </source>
</evidence>
<evidence type="ECO:0000256" key="1">
    <source>
        <dbReference type="SAM" id="Phobius"/>
    </source>
</evidence>
<comment type="caution">
    <text evidence="2">The sequence shown here is derived from an EMBL/GenBank/DDBJ whole genome shotgun (WGS) entry which is preliminary data.</text>
</comment>
<organism evidence="2 3">
    <name type="scientific">Ktedonobacter racemifer DSM 44963</name>
    <dbReference type="NCBI Taxonomy" id="485913"/>
    <lineage>
        <taxon>Bacteria</taxon>
        <taxon>Bacillati</taxon>
        <taxon>Chloroflexota</taxon>
        <taxon>Ktedonobacteria</taxon>
        <taxon>Ktedonobacterales</taxon>
        <taxon>Ktedonobacteraceae</taxon>
        <taxon>Ktedonobacter</taxon>
    </lineage>
</organism>
<feature type="transmembrane region" description="Helical" evidence="1">
    <location>
        <begin position="62"/>
        <end position="83"/>
    </location>
</feature>